<dbReference type="RefSeq" id="WP_141106673.1">
    <property type="nucleotide sequence ID" value="NZ_FYEW01000008.1"/>
</dbReference>
<gene>
    <name evidence="1" type="ORF">SAMN06265337_4349</name>
</gene>
<dbReference type="Proteomes" id="UP000198131">
    <property type="component" value="Unassembled WGS sequence"/>
</dbReference>
<protein>
    <submittedName>
        <fullName evidence="1">Initiator Replication protein</fullName>
    </submittedName>
</protein>
<organism evidence="1 2">
    <name type="scientific">Hymenobacter gelipurpurascens</name>
    <dbReference type="NCBI Taxonomy" id="89968"/>
    <lineage>
        <taxon>Bacteria</taxon>
        <taxon>Pseudomonadati</taxon>
        <taxon>Bacteroidota</taxon>
        <taxon>Cytophagia</taxon>
        <taxon>Cytophagales</taxon>
        <taxon>Hymenobacteraceae</taxon>
        <taxon>Hymenobacter</taxon>
    </lineage>
</organism>
<dbReference type="OrthoDB" id="865739at2"/>
<dbReference type="Gene3D" id="1.10.10.10">
    <property type="entry name" value="Winged helix-like DNA-binding domain superfamily/Winged helix DNA-binding domain"/>
    <property type="match status" value="1"/>
</dbReference>
<reference evidence="2" key="1">
    <citation type="submission" date="2017-06" db="EMBL/GenBank/DDBJ databases">
        <authorList>
            <person name="Varghese N."/>
            <person name="Submissions S."/>
        </authorList>
    </citation>
    <scope>NUCLEOTIDE SEQUENCE [LARGE SCALE GENOMIC DNA]</scope>
    <source>
        <strain evidence="2">DSM 11116</strain>
    </source>
</reference>
<evidence type="ECO:0000313" key="1">
    <source>
        <dbReference type="EMBL" id="SNC77739.1"/>
    </source>
</evidence>
<name>A0A212UHK5_9BACT</name>
<keyword evidence="2" id="KW-1185">Reference proteome</keyword>
<sequence length="208" mass="23061">ATLLTLSPTAQRLYWILKSYANLGGGRAVKRAETLVDLKRLLLQDETLYPVWAEFNRWVLEPIKAEFHAPEVNFPATWEPQRTGKKITGLLFTIPKVHQRLAAPAVATAASAVVAPVARPDKFNVWLAGQSDQLQRAYQGLTSSTGTSANCLAPAVAQRILKHVAGKPELEQLLFRTRHQIATTKESVKDKAGYSYKQLVTALGKEFR</sequence>
<dbReference type="InterPro" id="IPR036388">
    <property type="entry name" value="WH-like_DNA-bd_sf"/>
</dbReference>
<dbReference type="SUPFAM" id="SSF46785">
    <property type="entry name" value="Winged helix' DNA-binding domain"/>
    <property type="match status" value="1"/>
</dbReference>
<feature type="non-terminal residue" evidence="1">
    <location>
        <position position="1"/>
    </location>
</feature>
<dbReference type="InterPro" id="IPR036390">
    <property type="entry name" value="WH_DNA-bd_sf"/>
</dbReference>
<proteinExistence type="predicted"/>
<dbReference type="Pfam" id="PF21205">
    <property type="entry name" value="Rep3_C"/>
    <property type="match status" value="1"/>
</dbReference>
<accession>A0A212UHK5</accession>
<dbReference type="EMBL" id="FYEW01000008">
    <property type="protein sequence ID" value="SNC77739.1"/>
    <property type="molecule type" value="Genomic_DNA"/>
</dbReference>
<evidence type="ECO:0000313" key="2">
    <source>
        <dbReference type="Proteomes" id="UP000198131"/>
    </source>
</evidence>
<dbReference type="AlphaFoldDB" id="A0A212UHK5"/>